<feature type="transmembrane region" description="Helical" evidence="8">
    <location>
        <begin position="161"/>
        <end position="183"/>
    </location>
</feature>
<dbReference type="RefSeq" id="WP_155702377.1">
    <property type="nucleotide sequence ID" value="NZ_CP034235.1"/>
</dbReference>
<evidence type="ECO:0000256" key="1">
    <source>
        <dbReference type="ARBA" id="ARBA00004651"/>
    </source>
</evidence>
<evidence type="ECO:0000256" key="4">
    <source>
        <dbReference type="ARBA" id="ARBA00022475"/>
    </source>
</evidence>
<protein>
    <submittedName>
        <fullName evidence="9">AI-2E family transporter</fullName>
    </submittedName>
</protein>
<keyword evidence="10" id="KW-1185">Reference proteome</keyword>
<gene>
    <name evidence="9" type="ORF">EHS13_21495</name>
</gene>
<evidence type="ECO:0000256" key="8">
    <source>
        <dbReference type="SAM" id="Phobius"/>
    </source>
</evidence>
<feature type="transmembrane region" description="Helical" evidence="8">
    <location>
        <begin position="316"/>
        <end position="343"/>
    </location>
</feature>
<proteinExistence type="inferred from homology"/>
<sequence>MLLNSKFFRFFLVICSLLILLAIVYMTAKISFIFRPLAMIFNILILPFMLAGFFYYLLRPLVTYFEKIKINKTISIILIYCVLAAAAVVFFIIIWPLLQTQIENFIKSAPELIKGFQAQINKIQENRLVAMFVGDDSDLSTKLSEYLNTAITIASNYISNIFAIITSFVIVIATAPIILYYMLKESEHIPSSILHIIPRRFRKDGREVILEIDDALSGFIVGRVIITCLLGVLLYIGFMIIGLPYALLLAVIATVLNIIPYIGQFLGAIPCLIVAFIDAPSMIIWVVIVTVIAQQIESSFLSPHIYGKRLDIHPLTTIILLLVAGDIVGILGVILAIPAYMVVKIIIVRIYRIFLADKFEELIE</sequence>
<reference evidence="10" key="1">
    <citation type="submission" date="2018-11" db="EMBL/GenBank/DDBJ databases">
        <title>Complete genome sequence of Paenibacillus sp. ML311-T8.</title>
        <authorList>
            <person name="Nam Y.-D."/>
            <person name="Kang J."/>
            <person name="Chung W.-H."/>
            <person name="Park Y.S."/>
        </authorList>
    </citation>
    <scope>NUCLEOTIDE SEQUENCE [LARGE SCALE GENOMIC DNA]</scope>
    <source>
        <strain evidence="10">ML311-T8</strain>
    </source>
</reference>
<dbReference type="AlphaFoldDB" id="A0A6B8RNZ0"/>
<accession>A0A6B8RNZ0</accession>
<evidence type="ECO:0000256" key="7">
    <source>
        <dbReference type="ARBA" id="ARBA00023136"/>
    </source>
</evidence>
<evidence type="ECO:0000313" key="9">
    <source>
        <dbReference type="EMBL" id="QGQ97275.1"/>
    </source>
</evidence>
<dbReference type="Pfam" id="PF01594">
    <property type="entry name" value="AI-2E_transport"/>
    <property type="match status" value="1"/>
</dbReference>
<evidence type="ECO:0000256" key="2">
    <source>
        <dbReference type="ARBA" id="ARBA00009773"/>
    </source>
</evidence>
<dbReference type="PANTHER" id="PTHR21716:SF53">
    <property type="entry name" value="PERMEASE PERM-RELATED"/>
    <property type="match status" value="1"/>
</dbReference>
<keyword evidence="6 8" id="KW-1133">Transmembrane helix</keyword>
<keyword evidence="7 8" id="KW-0472">Membrane</keyword>
<dbReference type="GO" id="GO:0005886">
    <property type="term" value="C:plasma membrane"/>
    <property type="evidence" value="ECO:0007669"/>
    <property type="project" value="UniProtKB-SubCell"/>
</dbReference>
<dbReference type="InterPro" id="IPR002549">
    <property type="entry name" value="AI-2E-like"/>
</dbReference>
<evidence type="ECO:0000256" key="6">
    <source>
        <dbReference type="ARBA" id="ARBA00022989"/>
    </source>
</evidence>
<dbReference type="EMBL" id="CP034235">
    <property type="protein sequence ID" value="QGQ97275.1"/>
    <property type="molecule type" value="Genomic_DNA"/>
</dbReference>
<comment type="subcellular location">
    <subcellularLocation>
        <location evidence="1">Cell membrane</location>
        <topology evidence="1">Multi-pass membrane protein</topology>
    </subcellularLocation>
</comment>
<evidence type="ECO:0000256" key="3">
    <source>
        <dbReference type="ARBA" id="ARBA00022448"/>
    </source>
</evidence>
<comment type="similarity">
    <text evidence="2">Belongs to the autoinducer-2 exporter (AI-2E) (TC 2.A.86) family.</text>
</comment>
<dbReference type="KEGG" id="ppsc:EHS13_21495"/>
<dbReference type="OrthoDB" id="9793390at2"/>
<keyword evidence="4" id="KW-1003">Cell membrane</keyword>
<feature type="transmembrane region" description="Helical" evidence="8">
    <location>
        <begin position="271"/>
        <end position="296"/>
    </location>
</feature>
<feature type="transmembrane region" description="Helical" evidence="8">
    <location>
        <begin position="7"/>
        <end position="26"/>
    </location>
</feature>
<feature type="transmembrane region" description="Helical" evidence="8">
    <location>
        <begin position="232"/>
        <end position="259"/>
    </location>
</feature>
<organism evidence="9 10">
    <name type="scientific">Paenibacillus psychroresistens</name>
    <dbReference type="NCBI Taxonomy" id="1778678"/>
    <lineage>
        <taxon>Bacteria</taxon>
        <taxon>Bacillati</taxon>
        <taxon>Bacillota</taxon>
        <taxon>Bacilli</taxon>
        <taxon>Bacillales</taxon>
        <taxon>Paenibacillaceae</taxon>
        <taxon>Paenibacillus</taxon>
    </lineage>
</organism>
<keyword evidence="3" id="KW-0813">Transport</keyword>
<name>A0A6B8RNZ0_9BACL</name>
<feature type="transmembrane region" description="Helical" evidence="8">
    <location>
        <begin position="32"/>
        <end position="57"/>
    </location>
</feature>
<evidence type="ECO:0000313" key="10">
    <source>
        <dbReference type="Proteomes" id="UP000426246"/>
    </source>
</evidence>
<dbReference type="Proteomes" id="UP000426246">
    <property type="component" value="Chromosome"/>
</dbReference>
<feature type="transmembrane region" description="Helical" evidence="8">
    <location>
        <begin position="77"/>
        <end position="98"/>
    </location>
</feature>
<keyword evidence="5 8" id="KW-0812">Transmembrane</keyword>
<dbReference type="PANTHER" id="PTHR21716">
    <property type="entry name" value="TRANSMEMBRANE PROTEIN"/>
    <property type="match status" value="1"/>
</dbReference>
<evidence type="ECO:0000256" key="5">
    <source>
        <dbReference type="ARBA" id="ARBA00022692"/>
    </source>
</evidence>
<dbReference type="GO" id="GO:0055085">
    <property type="term" value="P:transmembrane transport"/>
    <property type="evidence" value="ECO:0007669"/>
    <property type="project" value="TreeGrafter"/>
</dbReference>